<protein>
    <submittedName>
        <fullName evidence="6">TlpA family protein disulfide reductase</fullName>
    </submittedName>
</protein>
<dbReference type="CDD" id="cd02966">
    <property type="entry name" value="TlpA_like_family"/>
    <property type="match status" value="1"/>
</dbReference>
<sequence length="201" mass="21315">MIRKQIDRRTLLGRAASLAAAASLCNCGLGNVARAAETEGVHPMLPSLTPGAPKLEPVNFQLLGPGGTSLALSTMRGRPFILHLWATWCPPCRLELPALNAFLEKTGSAVPVIPVGVASPLPKVMMFLAQGNLPHIAPWTLGQHEFSQWFTSGEPSLPMTCVIDAQGRLRASVEGEMAWNAPDAQAALEKILSGLQAPKPA</sequence>
<evidence type="ECO:0000256" key="1">
    <source>
        <dbReference type="ARBA" id="ARBA00004196"/>
    </source>
</evidence>
<comment type="subcellular location">
    <subcellularLocation>
        <location evidence="1">Cell envelope</location>
    </subcellularLocation>
</comment>
<dbReference type="RefSeq" id="WP_194258659.1">
    <property type="nucleotide sequence ID" value="NZ_JABCQG010000001.1"/>
</dbReference>
<keyword evidence="4" id="KW-0732">Signal</keyword>
<dbReference type="InterPro" id="IPR036249">
    <property type="entry name" value="Thioredoxin-like_sf"/>
</dbReference>
<dbReference type="InterPro" id="IPR050553">
    <property type="entry name" value="Thioredoxin_ResA/DsbE_sf"/>
</dbReference>
<organism evidence="6 7">
    <name type="scientific">Gluconobacter vitians</name>
    <dbReference type="NCBI Taxonomy" id="2728102"/>
    <lineage>
        <taxon>Bacteria</taxon>
        <taxon>Pseudomonadati</taxon>
        <taxon>Pseudomonadota</taxon>
        <taxon>Alphaproteobacteria</taxon>
        <taxon>Acetobacterales</taxon>
        <taxon>Acetobacteraceae</taxon>
        <taxon>Gluconobacter</taxon>
    </lineage>
</organism>
<evidence type="ECO:0000313" key="6">
    <source>
        <dbReference type="EMBL" id="MBF0857866.1"/>
    </source>
</evidence>
<dbReference type="Proteomes" id="UP000623107">
    <property type="component" value="Unassembled WGS sequence"/>
</dbReference>
<evidence type="ECO:0000256" key="3">
    <source>
        <dbReference type="ARBA" id="ARBA00023284"/>
    </source>
</evidence>
<evidence type="ECO:0000259" key="5">
    <source>
        <dbReference type="PROSITE" id="PS51352"/>
    </source>
</evidence>
<gene>
    <name evidence="6" type="ORF">HKD24_01365</name>
</gene>
<feature type="signal peptide" evidence="4">
    <location>
        <begin position="1"/>
        <end position="35"/>
    </location>
</feature>
<reference evidence="7" key="1">
    <citation type="submission" date="2020-04" db="EMBL/GenBank/DDBJ databases">
        <title>Description of novel Gluconacetobacter.</title>
        <authorList>
            <person name="Sombolestani A."/>
        </authorList>
    </citation>
    <scope>NUCLEOTIDE SEQUENCE [LARGE SCALE GENOMIC DNA]</scope>
    <source>
        <strain evidence="7">LMG 31484</strain>
    </source>
</reference>
<name>A0ABR9Y282_9PROT</name>
<feature type="domain" description="Thioredoxin" evidence="5">
    <location>
        <begin position="44"/>
        <end position="193"/>
    </location>
</feature>
<comment type="caution">
    <text evidence="6">The sequence shown here is derived from an EMBL/GenBank/DDBJ whole genome shotgun (WGS) entry which is preliminary data.</text>
</comment>
<keyword evidence="3" id="KW-0676">Redox-active center</keyword>
<evidence type="ECO:0000256" key="2">
    <source>
        <dbReference type="ARBA" id="ARBA00022748"/>
    </source>
</evidence>
<proteinExistence type="predicted"/>
<reference evidence="6 7" key="2">
    <citation type="submission" date="2020-11" db="EMBL/GenBank/DDBJ databases">
        <title>Description of novel Gluconobacter species.</title>
        <authorList>
            <person name="Cleenwerck I."/>
            <person name="Cnockaert M."/>
            <person name="Borremans W."/>
            <person name="Wieme A.D."/>
            <person name="De Vuyst L."/>
            <person name="Vandamme P."/>
        </authorList>
    </citation>
    <scope>NUCLEOTIDE SEQUENCE [LARGE SCALE GENOMIC DNA]</scope>
    <source>
        <strain evidence="6 7">LMG 31484</strain>
    </source>
</reference>
<dbReference type="PROSITE" id="PS51352">
    <property type="entry name" value="THIOREDOXIN_2"/>
    <property type="match status" value="1"/>
</dbReference>
<dbReference type="InterPro" id="IPR013766">
    <property type="entry name" value="Thioredoxin_domain"/>
</dbReference>
<dbReference type="Pfam" id="PF08534">
    <property type="entry name" value="Redoxin"/>
    <property type="match status" value="1"/>
</dbReference>
<accession>A0ABR9Y282</accession>
<dbReference type="EMBL" id="JABCQG010000001">
    <property type="protein sequence ID" value="MBF0857866.1"/>
    <property type="molecule type" value="Genomic_DNA"/>
</dbReference>
<feature type="chain" id="PRO_5045833747" evidence="4">
    <location>
        <begin position="36"/>
        <end position="201"/>
    </location>
</feature>
<dbReference type="InterPro" id="IPR013740">
    <property type="entry name" value="Redoxin"/>
</dbReference>
<dbReference type="InterPro" id="IPR006311">
    <property type="entry name" value="TAT_signal"/>
</dbReference>
<evidence type="ECO:0000256" key="4">
    <source>
        <dbReference type="SAM" id="SignalP"/>
    </source>
</evidence>
<evidence type="ECO:0000313" key="7">
    <source>
        <dbReference type="Proteomes" id="UP000623107"/>
    </source>
</evidence>
<dbReference type="PANTHER" id="PTHR42852">
    <property type="entry name" value="THIOL:DISULFIDE INTERCHANGE PROTEIN DSBE"/>
    <property type="match status" value="1"/>
</dbReference>
<keyword evidence="2" id="KW-0201">Cytochrome c-type biogenesis</keyword>
<keyword evidence="7" id="KW-1185">Reference proteome</keyword>
<dbReference type="PROSITE" id="PS51318">
    <property type="entry name" value="TAT"/>
    <property type="match status" value="1"/>
</dbReference>
<dbReference type="PROSITE" id="PS00194">
    <property type="entry name" value="THIOREDOXIN_1"/>
    <property type="match status" value="1"/>
</dbReference>
<dbReference type="InterPro" id="IPR017937">
    <property type="entry name" value="Thioredoxin_CS"/>
</dbReference>
<dbReference type="SUPFAM" id="SSF52833">
    <property type="entry name" value="Thioredoxin-like"/>
    <property type="match status" value="1"/>
</dbReference>
<dbReference type="PANTHER" id="PTHR42852:SF13">
    <property type="entry name" value="PROTEIN DIPZ"/>
    <property type="match status" value="1"/>
</dbReference>
<dbReference type="Gene3D" id="3.40.30.10">
    <property type="entry name" value="Glutaredoxin"/>
    <property type="match status" value="1"/>
</dbReference>